<accession>A0A165DAG8</accession>
<keyword evidence="4" id="KW-0472">Membrane</keyword>
<comment type="subcellular location">
    <subcellularLocation>
        <location evidence="1">Membrane</location>
    </subcellularLocation>
</comment>
<dbReference type="GO" id="GO:0000139">
    <property type="term" value="C:Golgi membrane"/>
    <property type="evidence" value="ECO:0007669"/>
    <property type="project" value="TreeGrafter"/>
</dbReference>
<dbReference type="InterPro" id="IPR039542">
    <property type="entry name" value="Erv_N"/>
</dbReference>
<keyword evidence="3" id="KW-1133">Transmembrane helix</keyword>
<dbReference type="GO" id="GO:0006888">
    <property type="term" value="P:endoplasmic reticulum to Golgi vesicle-mediated transport"/>
    <property type="evidence" value="ECO:0007669"/>
    <property type="project" value="TreeGrafter"/>
</dbReference>
<feature type="region of interest" description="Disordered" evidence="5">
    <location>
        <begin position="444"/>
        <end position="526"/>
    </location>
</feature>
<dbReference type="InterPro" id="IPR012936">
    <property type="entry name" value="Erv_C"/>
</dbReference>
<evidence type="ECO:0000256" key="3">
    <source>
        <dbReference type="ARBA" id="ARBA00022989"/>
    </source>
</evidence>
<dbReference type="GO" id="GO:0030134">
    <property type="term" value="C:COPII-coated ER to Golgi transport vesicle"/>
    <property type="evidence" value="ECO:0007669"/>
    <property type="project" value="TreeGrafter"/>
</dbReference>
<dbReference type="EMBL" id="KV426240">
    <property type="protein sequence ID" value="KZV84110.1"/>
    <property type="molecule type" value="Genomic_DNA"/>
</dbReference>
<dbReference type="GO" id="GO:0006890">
    <property type="term" value="P:retrograde vesicle-mediated transport, Golgi to endoplasmic reticulum"/>
    <property type="evidence" value="ECO:0007669"/>
    <property type="project" value="TreeGrafter"/>
</dbReference>
<dbReference type="Pfam" id="PF07970">
    <property type="entry name" value="COPIIcoated_ERV"/>
    <property type="match status" value="1"/>
</dbReference>
<evidence type="ECO:0000259" key="7">
    <source>
        <dbReference type="Pfam" id="PF13850"/>
    </source>
</evidence>
<feature type="domain" description="Endoplasmic reticulum vesicle transporter C-terminal" evidence="6">
    <location>
        <begin position="174"/>
        <end position="334"/>
    </location>
</feature>
<keyword evidence="9" id="KW-1185">Reference proteome</keyword>
<dbReference type="PANTHER" id="PTHR10984">
    <property type="entry name" value="ENDOPLASMIC RETICULUM-GOLGI INTERMEDIATE COMPARTMENT PROTEIN"/>
    <property type="match status" value="1"/>
</dbReference>
<dbReference type="GO" id="GO:0005789">
    <property type="term" value="C:endoplasmic reticulum membrane"/>
    <property type="evidence" value="ECO:0007669"/>
    <property type="project" value="TreeGrafter"/>
</dbReference>
<feature type="compositionally biased region" description="Polar residues" evidence="5">
    <location>
        <begin position="495"/>
        <end position="508"/>
    </location>
</feature>
<dbReference type="FunCoup" id="A0A165DAG8">
    <property type="interactions" value="48"/>
</dbReference>
<evidence type="ECO:0000256" key="2">
    <source>
        <dbReference type="ARBA" id="ARBA00022692"/>
    </source>
</evidence>
<keyword evidence="2" id="KW-0812">Transmembrane</keyword>
<sequence>MGSMNGEPSILDKLDSMGEPLKQFDAFPKIPTTYKSTRGEGGLLTLFAVLLSILLVLNDVGEYIWGWSDYEFSVDRSRSSYMPINVDLVVNMPCHYLSVDIRDAVGDRLHLSDGLKREGTVWDVGQASRMQNHSETMLSATEVVRESRKSRGFFSIFRRNKKPDFKPTYHHPNMGKAVGSACRIFGSMFVKKVTANLHITTAGHGYSSHVHTDHTMMNLSHVVSEFSFGPFIPDISQPLDNLFEVAREPFTAYQYFLTVVPTTYVAPRAYPMRTNQYSVTNYKRTFEHGQATPGIFFKFDIDPMQLTILQRTTTFTQLLIRIIGVVGGVWVCMGWAVKIGYRAAEAVIGPSDDGYVVAESSAVQKKRWVGGELRARPNARVGGGNGSPYSSYQGTPTSAAFAPATPGTAQYARVPLPPSAGYASPGFPQSAGYASPGFPRSNASVFPPSPLPGASGFPTSPLPGSAGFPPSPSPGVTGFPRSPGPQQGLGFAQHQVRTSSGLRVSSSGEEIDSPYTPPPPKKEKSD</sequence>
<evidence type="ECO:0000256" key="4">
    <source>
        <dbReference type="ARBA" id="ARBA00023136"/>
    </source>
</evidence>
<dbReference type="Pfam" id="PF13850">
    <property type="entry name" value="ERGIC_N"/>
    <property type="match status" value="1"/>
</dbReference>
<organism evidence="8 9">
    <name type="scientific">Exidia glandulosa HHB12029</name>
    <dbReference type="NCBI Taxonomy" id="1314781"/>
    <lineage>
        <taxon>Eukaryota</taxon>
        <taxon>Fungi</taxon>
        <taxon>Dikarya</taxon>
        <taxon>Basidiomycota</taxon>
        <taxon>Agaricomycotina</taxon>
        <taxon>Agaricomycetes</taxon>
        <taxon>Auriculariales</taxon>
        <taxon>Exidiaceae</taxon>
        <taxon>Exidia</taxon>
    </lineage>
</organism>
<reference evidence="8 9" key="1">
    <citation type="journal article" date="2016" name="Mol. Biol. Evol.">
        <title>Comparative Genomics of Early-Diverging Mushroom-Forming Fungi Provides Insights into the Origins of Lignocellulose Decay Capabilities.</title>
        <authorList>
            <person name="Nagy L.G."/>
            <person name="Riley R."/>
            <person name="Tritt A."/>
            <person name="Adam C."/>
            <person name="Daum C."/>
            <person name="Floudas D."/>
            <person name="Sun H."/>
            <person name="Yadav J.S."/>
            <person name="Pangilinan J."/>
            <person name="Larsson K.H."/>
            <person name="Matsuura K."/>
            <person name="Barry K."/>
            <person name="Labutti K."/>
            <person name="Kuo R."/>
            <person name="Ohm R.A."/>
            <person name="Bhattacharya S.S."/>
            <person name="Shirouzu T."/>
            <person name="Yoshinaga Y."/>
            <person name="Martin F.M."/>
            <person name="Grigoriev I.V."/>
            <person name="Hibbett D.S."/>
        </authorList>
    </citation>
    <scope>NUCLEOTIDE SEQUENCE [LARGE SCALE GENOMIC DNA]</scope>
    <source>
        <strain evidence="8 9">HHB12029</strain>
    </source>
</reference>
<protein>
    <submittedName>
        <fullName evidence="8">DUF1692-domain-containing protein</fullName>
    </submittedName>
</protein>
<evidence type="ECO:0000313" key="8">
    <source>
        <dbReference type="EMBL" id="KZV84110.1"/>
    </source>
</evidence>
<feature type="region of interest" description="Disordered" evidence="5">
    <location>
        <begin position="374"/>
        <end position="395"/>
    </location>
</feature>
<feature type="domain" description="Endoplasmic reticulum vesicle transporter N-terminal" evidence="7">
    <location>
        <begin position="21"/>
        <end position="108"/>
    </location>
</feature>
<dbReference type="InParanoid" id="A0A165DAG8"/>
<dbReference type="OrthoDB" id="5541786at2759"/>
<dbReference type="Proteomes" id="UP000077266">
    <property type="component" value="Unassembled WGS sequence"/>
</dbReference>
<evidence type="ECO:0000256" key="1">
    <source>
        <dbReference type="ARBA" id="ARBA00004370"/>
    </source>
</evidence>
<evidence type="ECO:0000313" key="9">
    <source>
        <dbReference type="Proteomes" id="UP000077266"/>
    </source>
</evidence>
<dbReference type="InterPro" id="IPR045888">
    <property type="entry name" value="Erv"/>
</dbReference>
<dbReference type="PANTHER" id="PTHR10984:SF81">
    <property type="entry name" value="ER-DERIVED VESICLES PROTEIN ERV41"/>
    <property type="match status" value="1"/>
</dbReference>
<dbReference type="STRING" id="1314781.A0A165DAG8"/>
<name>A0A165DAG8_EXIGL</name>
<evidence type="ECO:0000256" key="5">
    <source>
        <dbReference type="SAM" id="MobiDB-lite"/>
    </source>
</evidence>
<evidence type="ECO:0000259" key="6">
    <source>
        <dbReference type="Pfam" id="PF07970"/>
    </source>
</evidence>
<dbReference type="AlphaFoldDB" id="A0A165DAG8"/>
<gene>
    <name evidence="8" type="ORF">EXIGLDRAFT_655406</name>
</gene>
<proteinExistence type="predicted"/>